<organism evidence="7 8">
    <name type="scientific">Constantimarinum furrinae</name>
    <dbReference type="NCBI Taxonomy" id="2562285"/>
    <lineage>
        <taxon>Bacteria</taxon>
        <taxon>Pseudomonadati</taxon>
        <taxon>Bacteroidota</taxon>
        <taxon>Flavobacteriia</taxon>
        <taxon>Flavobacteriales</taxon>
        <taxon>Flavobacteriaceae</taxon>
        <taxon>Altibacter/Constantimarinum group</taxon>
        <taxon>Constantimarinum</taxon>
    </lineage>
</organism>
<dbReference type="InterPro" id="IPR002528">
    <property type="entry name" value="MATE_fam"/>
</dbReference>
<dbReference type="EMBL" id="CP052909">
    <property type="protein sequence ID" value="QNJ97478.1"/>
    <property type="molecule type" value="Genomic_DNA"/>
</dbReference>
<keyword evidence="4 6" id="KW-1133">Transmembrane helix</keyword>
<dbReference type="KEGG" id="alti:ALE3EI_0903"/>
<feature type="transmembrane region" description="Helical" evidence="6">
    <location>
        <begin position="192"/>
        <end position="213"/>
    </location>
</feature>
<dbReference type="GO" id="GO:0015297">
    <property type="term" value="F:antiporter activity"/>
    <property type="evidence" value="ECO:0007669"/>
    <property type="project" value="InterPro"/>
</dbReference>
<feature type="transmembrane region" description="Helical" evidence="6">
    <location>
        <begin position="347"/>
        <end position="367"/>
    </location>
</feature>
<evidence type="ECO:0000256" key="4">
    <source>
        <dbReference type="ARBA" id="ARBA00022989"/>
    </source>
</evidence>
<sequence>MGRINIIEYLKGNLVNKSLKVLLLRIAGVLFFFLLSLFLTNFYDPELVGKYDFVRSGLLILGGICLLGTNQAIIYYSGVLLAQESLGGLKSVYTKMVAIILGTSAVFVGIVAVTNDSFFNEFFNKEDAAKLIFQIVLVLAAFALTMLNIDTLRGLKRTLFSELYRNIFRYLPFFLGAVALYFAQSMTWLVEVYLLGFIILAIASSIQVAVAFNRKQFEDKGIRYTYNSIFRKSYPMALSAVSYFMMQSVDIILLGKFSTFETVAYYSVAVKLATATSLALHSVTIIIAPKIAEIYKKQELTQLKEMIKSSARLIFILSVPALLILSLFATFFLGIFGSQYEIAKEALWILLLGQLFNTLCGPVAIYMNMTGKQNKLHQILIFGFVTNLLLNWFLIPDYGMLGAASATAISMILWNLAAVVYTYRKDRIKTYLS</sequence>
<dbReference type="PANTHER" id="PTHR30250">
    <property type="entry name" value="PST FAMILY PREDICTED COLANIC ACID TRANSPORTER"/>
    <property type="match status" value="1"/>
</dbReference>
<dbReference type="Proteomes" id="UP000515514">
    <property type="component" value="Chromosome"/>
</dbReference>
<gene>
    <name evidence="7" type="ORF">ALE3EI_0903</name>
</gene>
<keyword evidence="8" id="KW-1185">Reference proteome</keyword>
<protein>
    <submittedName>
        <fullName evidence="7">Polysaccharide biosynthesis protein</fullName>
    </submittedName>
</protein>
<evidence type="ECO:0000313" key="8">
    <source>
        <dbReference type="Proteomes" id="UP000515514"/>
    </source>
</evidence>
<dbReference type="Pfam" id="PF01554">
    <property type="entry name" value="MatE"/>
    <property type="match status" value="1"/>
</dbReference>
<feature type="transmembrane region" description="Helical" evidence="6">
    <location>
        <begin position="379"/>
        <end position="395"/>
    </location>
</feature>
<keyword evidence="2" id="KW-1003">Cell membrane</keyword>
<feature type="transmembrane region" description="Helical" evidence="6">
    <location>
        <begin position="59"/>
        <end position="80"/>
    </location>
</feature>
<feature type="transmembrane region" description="Helical" evidence="6">
    <location>
        <begin position="92"/>
        <end position="111"/>
    </location>
</feature>
<evidence type="ECO:0000256" key="1">
    <source>
        <dbReference type="ARBA" id="ARBA00004651"/>
    </source>
</evidence>
<dbReference type="GO" id="GO:0005886">
    <property type="term" value="C:plasma membrane"/>
    <property type="evidence" value="ECO:0007669"/>
    <property type="project" value="UniProtKB-SubCell"/>
</dbReference>
<comment type="subcellular location">
    <subcellularLocation>
        <location evidence="1">Cell membrane</location>
        <topology evidence="1">Multi-pass membrane protein</topology>
    </subcellularLocation>
</comment>
<dbReference type="RefSeq" id="WP_186991289.1">
    <property type="nucleotide sequence ID" value="NZ_CP052909.1"/>
</dbReference>
<feature type="transmembrane region" description="Helical" evidence="6">
    <location>
        <begin position="263"/>
        <end position="292"/>
    </location>
</feature>
<evidence type="ECO:0000256" key="3">
    <source>
        <dbReference type="ARBA" id="ARBA00022692"/>
    </source>
</evidence>
<feature type="transmembrane region" description="Helical" evidence="6">
    <location>
        <begin position="131"/>
        <end position="149"/>
    </location>
</feature>
<feature type="transmembrane region" description="Helical" evidence="6">
    <location>
        <begin position="313"/>
        <end position="335"/>
    </location>
</feature>
<feature type="transmembrane region" description="Helical" evidence="6">
    <location>
        <begin position="21"/>
        <end position="39"/>
    </location>
</feature>
<dbReference type="InterPro" id="IPR050833">
    <property type="entry name" value="Poly_Biosynth_Transport"/>
</dbReference>
<evidence type="ECO:0000256" key="5">
    <source>
        <dbReference type="ARBA" id="ARBA00023136"/>
    </source>
</evidence>
<accession>A0A7G8PT12</accession>
<evidence type="ECO:0000313" key="7">
    <source>
        <dbReference type="EMBL" id="QNJ97478.1"/>
    </source>
</evidence>
<evidence type="ECO:0000256" key="6">
    <source>
        <dbReference type="SAM" id="Phobius"/>
    </source>
</evidence>
<keyword evidence="3 6" id="KW-0812">Transmembrane</keyword>
<feature type="transmembrane region" description="Helical" evidence="6">
    <location>
        <begin position="170"/>
        <end position="186"/>
    </location>
</feature>
<dbReference type="PANTHER" id="PTHR30250:SF11">
    <property type="entry name" value="O-ANTIGEN TRANSPORTER-RELATED"/>
    <property type="match status" value="1"/>
</dbReference>
<name>A0A7G8PT12_9FLAO</name>
<dbReference type="AlphaFoldDB" id="A0A7G8PT12"/>
<proteinExistence type="predicted"/>
<evidence type="ECO:0000256" key="2">
    <source>
        <dbReference type="ARBA" id="ARBA00022475"/>
    </source>
</evidence>
<feature type="transmembrane region" description="Helical" evidence="6">
    <location>
        <begin position="401"/>
        <end position="423"/>
    </location>
</feature>
<dbReference type="GO" id="GO:0042910">
    <property type="term" value="F:xenobiotic transmembrane transporter activity"/>
    <property type="evidence" value="ECO:0007669"/>
    <property type="project" value="InterPro"/>
</dbReference>
<keyword evidence="5 6" id="KW-0472">Membrane</keyword>
<feature type="transmembrane region" description="Helical" evidence="6">
    <location>
        <begin position="234"/>
        <end position="257"/>
    </location>
</feature>
<reference evidence="7 8" key="1">
    <citation type="submission" date="2020-04" db="EMBL/GenBank/DDBJ databases">
        <title>Genome sequence of Altibacter aquimarinus strain ALE3EI.</title>
        <authorList>
            <person name="Oh H.-M."/>
            <person name="Jang D."/>
        </authorList>
    </citation>
    <scope>NUCLEOTIDE SEQUENCE [LARGE SCALE GENOMIC DNA]</scope>
    <source>
        <strain evidence="7 8">ALE3EI</strain>
    </source>
</reference>